<dbReference type="Gene3D" id="4.10.860.10">
    <property type="entry name" value="UVR domain"/>
    <property type="match status" value="1"/>
</dbReference>
<dbReference type="InterPro" id="IPR024759">
    <property type="entry name" value="UvrB_YAD/RRR_dom"/>
</dbReference>
<dbReference type="Pfam" id="PF17757">
    <property type="entry name" value="UvrB_inter"/>
    <property type="match status" value="1"/>
</dbReference>
<dbReference type="GO" id="GO:0009381">
    <property type="term" value="F:excinuclease ABC activity"/>
    <property type="evidence" value="ECO:0007669"/>
    <property type="project" value="UniProtKB-UniRule"/>
</dbReference>
<keyword evidence="3 12" id="KW-0963">Cytoplasm</keyword>
<dbReference type="InterPro" id="IPR004807">
    <property type="entry name" value="UvrB"/>
</dbReference>
<dbReference type="PROSITE" id="PS51192">
    <property type="entry name" value="HELICASE_ATP_BIND_1"/>
    <property type="match status" value="1"/>
</dbReference>
<keyword evidence="12 13" id="KW-0742">SOS response</keyword>
<evidence type="ECO:0000256" key="1">
    <source>
        <dbReference type="ARBA" id="ARBA00004496"/>
    </source>
</evidence>
<dbReference type="InterPro" id="IPR001943">
    <property type="entry name" value="UVR_dom"/>
</dbReference>
<dbReference type="Pfam" id="PF00271">
    <property type="entry name" value="Helicase_C"/>
    <property type="match status" value="1"/>
</dbReference>
<evidence type="ECO:0000259" key="15">
    <source>
        <dbReference type="PROSITE" id="PS50151"/>
    </source>
</evidence>
<dbReference type="PANTHER" id="PTHR24029">
    <property type="entry name" value="UVRABC SYSTEM PROTEIN B"/>
    <property type="match status" value="1"/>
</dbReference>
<evidence type="ECO:0000259" key="17">
    <source>
        <dbReference type="PROSITE" id="PS51194"/>
    </source>
</evidence>
<keyword evidence="5 12" id="KW-0227">DNA damage</keyword>
<dbReference type="SUPFAM" id="SSF46600">
    <property type="entry name" value="C-terminal UvrC-binding domain of UvrB"/>
    <property type="match status" value="1"/>
</dbReference>
<evidence type="ECO:0000256" key="3">
    <source>
        <dbReference type="ARBA" id="ARBA00022490"/>
    </source>
</evidence>
<evidence type="ECO:0000256" key="5">
    <source>
        <dbReference type="ARBA" id="ARBA00022763"/>
    </source>
</evidence>
<dbReference type="PROSITE" id="PS51194">
    <property type="entry name" value="HELICASE_CTER"/>
    <property type="match status" value="1"/>
</dbReference>
<dbReference type="Gene3D" id="3.40.50.300">
    <property type="entry name" value="P-loop containing nucleotide triphosphate hydrolases"/>
    <property type="match status" value="3"/>
</dbReference>
<comment type="subunit">
    <text evidence="10 12 13">Forms a heterotetramer with UvrA during the search for lesions. Interacts with UvrC in an incision complex.</text>
</comment>
<evidence type="ECO:0000256" key="4">
    <source>
        <dbReference type="ARBA" id="ARBA00022741"/>
    </source>
</evidence>
<dbReference type="EMBL" id="UGGU01000003">
    <property type="protein sequence ID" value="STO31100.1"/>
    <property type="molecule type" value="Genomic_DNA"/>
</dbReference>
<dbReference type="InterPro" id="IPR014001">
    <property type="entry name" value="Helicase_ATP-bd"/>
</dbReference>
<organism evidence="18 19">
    <name type="scientific">Fusobacterium necrogenes</name>
    <dbReference type="NCBI Taxonomy" id="858"/>
    <lineage>
        <taxon>Bacteria</taxon>
        <taxon>Fusobacteriati</taxon>
        <taxon>Fusobacteriota</taxon>
        <taxon>Fusobacteriia</taxon>
        <taxon>Fusobacteriales</taxon>
        <taxon>Fusobacteriaceae</taxon>
        <taxon>Fusobacterium</taxon>
    </lineage>
</organism>
<dbReference type="NCBIfam" id="TIGR00631">
    <property type="entry name" value="uvrb"/>
    <property type="match status" value="1"/>
</dbReference>
<dbReference type="GO" id="GO:0005524">
    <property type="term" value="F:ATP binding"/>
    <property type="evidence" value="ECO:0007669"/>
    <property type="project" value="UniProtKB-UniRule"/>
</dbReference>
<sequence>MEDTGDKMFKLYSKYTPMGDQPEAIKKIVENINDGIADQVLLGVTGSGKTFTIANIIKETNRPALILAPNKTLAAQLYSEYKSFFPENAVEYFVSYYDYYQPEAYIAVTDTYIEKDSSINDEIEKLRQAATAALINRRDVIIVASVSAIYGLGSAETYKKMTIPIDRQTGIGRKELIQKLINIRYERNDLAFERGKFRIKGDVIDIYPSYMETGYRFEFWDENLEEISEINTLTGQKIKKSLERITIYPATQYLTEDGDVERIITEIQKDKLEEVKAFEDKGKLLEAQRLKQRTEYDIEMIREIGYCKGIENYSRYLSGKKPGETPDTLLEYFPKDFVTYIDESHISIPQIRGMYNGDRARKESLVDNGFRLKAALDNRPLKFEEFRKITGQTVFVSATPGDFELQESNGNIAEQLIRPTGILDPEIEVKPTKNQVDDLMEEIRIRVEKKQRVLVTTLTKKMAEELTEYYLGFGLRVKYMHSDIDTLERIDIIKGLRKGEFDVLVGINLLREGLDIPEVSLVAILEADKEGFLRSRRSLVQTIGRAARNIEGRVILYGDIITDSMKEAIDETNRRRKIQNQYNIENGIDPKTVIREISEDIINLDYGLPDEVVKEKDKKVFSSKADIEKEIAKLQKEITKLSKELDFEKAIVKRDEMIKLKKLLLEF</sequence>
<dbReference type="CDD" id="cd18790">
    <property type="entry name" value="SF2_C_UvrB"/>
    <property type="match status" value="1"/>
</dbReference>
<dbReference type="AlphaFoldDB" id="A0A377GVT2"/>
<dbReference type="GO" id="GO:0005737">
    <property type="term" value="C:cytoplasm"/>
    <property type="evidence" value="ECO:0007669"/>
    <property type="project" value="UniProtKB-SubCell"/>
</dbReference>
<dbReference type="CDD" id="cd17916">
    <property type="entry name" value="DEXHc_UvrB"/>
    <property type="match status" value="1"/>
</dbReference>
<feature type="coiled-coil region" evidence="14">
    <location>
        <begin position="624"/>
        <end position="651"/>
    </location>
</feature>
<evidence type="ECO:0000313" key="18">
    <source>
        <dbReference type="EMBL" id="STO31100.1"/>
    </source>
</evidence>
<dbReference type="PANTHER" id="PTHR24029:SF0">
    <property type="entry name" value="UVRABC SYSTEM PROTEIN B"/>
    <property type="match status" value="1"/>
</dbReference>
<accession>A0A377GVT2</accession>
<dbReference type="NCBIfam" id="NF003673">
    <property type="entry name" value="PRK05298.1"/>
    <property type="match status" value="1"/>
</dbReference>
<keyword evidence="14" id="KW-0175">Coiled coil</keyword>
<dbReference type="GO" id="GO:0009380">
    <property type="term" value="C:excinuclease repair complex"/>
    <property type="evidence" value="ECO:0007669"/>
    <property type="project" value="InterPro"/>
</dbReference>
<dbReference type="InterPro" id="IPR041471">
    <property type="entry name" value="UvrB_inter"/>
</dbReference>
<dbReference type="GO" id="GO:0009432">
    <property type="term" value="P:SOS response"/>
    <property type="evidence" value="ECO:0007669"/>
    <property type="project" value="UniProtKB-UniRule"/>
</dbReference>
<comment type="domain">
    <text evidence="12">The beta-hairpin motif is involved in DNA binding.</text>
</comment>
<gene>
    <name evidence="12 18" type="primary">uvrB</name>
    <name evidence="18" type="ORF">NCTC10723_00540</name>
</gene>
<dbReference type="GO" id="GO:0016887">
    <property type="term" value="F:ATP hydrolysis activity"/>
    <property type="evidence" value="ECO:0007669"/>
    <property type="project" value="InterPro"/>
</dbReference>
<comment type="subcellular location">
    <subcellularLocation>
        <location evidence="1 12 13">Cytoplasm</location>
    </subcellularLocation>
</comment>
<evidence type="ECO:0000256" key="2">
    <source>
        <dbReference type="ARBA" id="ARBA00008533"/>
    </source>
</evidence>
<feature type="domain" description="Helicase ATP-binding" evidence="16">
    <location>
        <begin position="30"/>
        <end position="155"/>
    </location>
</feature>
<keyword evidence="4 12" id="KW-0547">Nucleotide-binding</keyword>
<dbReference type="GO" id="GO:0003677">
    <property type="term" value="F:DNA binding"/>
    <property type="evidence" value="ECO:0007669"/>
    <property type="project" value="UniProtKB-UniRule"/>
</dbReference>
<dbReference type="Pfam" id="PF12344">
    <property type="entry name" value="UvrB"/>
    <property type="match status" value="1"/>
</dbReference>
<dbReference type="PROSITE" id="PS50151">
    <property type="entry name" value="UVR"/>
    <property type="match status" value="1"/>
</dbReference>
<evidence type="ECO:0000313" key="19">
    <source>
        <dbReference type="Proteomes" id="UP000255328"/>
    </source>
</evidence>
<proteinExistence type="inferred from homology"/>
<dbReference type="InterPro" id="IPR006935">
    <property type="entry name" value="Helicase/UvrB_N"/>
</dbReference>
<dbReference type="SMART" id="SM00487">
    <property type="entry name" value="DEXDc"/>
    <property type="match status" value="1"/>
</dbReference>
<keyword evidence="19" id="KW-1185">Reference proteome</keyword>
<dbReference type="InterPro" id="IPR036876">
    <property type="entry name" value="UVR_dom_sf"/>
</dbReference>
<dbReference type="InterPro" id="IPR001650">
    <property type="entry name" value="Helicase_C-like"/>
</dbReference>
<keyword evidence="8 12" id="KW-0267">Excision nuclease</keyword>
<evidence type="ECO:0000256" key="7">
    <source>
        <dbReference type="ARBA" id="ARBA00022840"/>
    </source>
</evidence>
<comment type="similarity">
    <text evidence="2 12 13">Belongs to the UvrB family.</text>
</comment>
<evidence type="ECO:0000256" key="6">
    <source>
        <dbReference type="ARBA" id="ARBA00022769"/>
    </source>
</evidence>
<feature type="short sequence motif" description="Beta-hairpin" evidence="12">
    <location>
        <begin position="96"/>
        <end position="119"/>
    </location>
</feature>
<evidence type="ECO:0000256" key="12">
    <source>
        <dbReference type="HAMAP-Rule" id="MF_00204"/>
    </source>
</evidence>
<feature type="domain" description="UVR" evidence="15">
    <location>
        <begin position="628"/>
        <end position="663"/>
    </location>
</feature>
<evidence type="ECO:0000259" key="16">
    <source>
        <dbReference type="PROSITE" id="PS51192"/>
    </source>
</evidence>
<dbReference type="InterPro" id="IPR027417">
    <property type="entry name" value="P-loop_NTPase"/>
</dbReference>
<name>A0A377GVT2_9FUSO</name>
<evidence type="ECO:0000256" key="13">
    <source>
        <dbReference type="RuleBase" id="RU003587"/>
    </source>
</evidence>
<evidence type="ECO:0000256" key="14">
    <source>
        <dbReference type="SAM" id="Coils"/>
    </source>
</evidence>
<feature type="domain" description="Helicase C-terminal" evidence="17">
    <location>
        <begin position="435"/>
        <end position="598"/>
    </location>
</feature>
<keyword evidence="7 12" id="KW-0067">ATP-binding</keyword>
<dbReference type="Proteomes" id="UP000255328">
    <property type="component" value="Unassembled WGS sequence"/>
</dbReference>
<evidence type="ECO:0000256" key="10">
    <source>
        <dbReference type="ARBA" id="ARBA00026033"/>
    </source>
</evidence>
<dbReference type="SUPFAM" id="SSF52540">
    <property type="entry name" value="P-loop containing nucleoside triphosphate hydrolases"/>
    <property type="match status" value="2"/>
</dbReference>
<evidence type="ECO:0000256" key="8">
    <source>
        <dbReference type="ARBA" id="ARBA00022881"/>
    </source>
</evidence>
<comment type="function">
    <text evidence="12">The UvrABC repair system catalyzes the recognition and processing of DNA lesions. A damage recognition complex composed of 2 UvrA and 2 UvrB subunits scans DNA for abnormalities. Upon binding of the UvrA(2)B(2) complex to a putative damaged site, the DNA wraps around one UvrB monomer. DNA wrap is dependent on ATP binding by UvrB and probably causes local melting of the DNA helix, facilitating insertion of UvrB beta-hairpin between the DNA strands. Then UvrB probes one DNA strand for the presence of a lesion. If a lesion is found the UvrA subunits dissociate and the UvrB-DNA preincision complex is formed. This complex is subsequently bound by UvrC and the second UvrB is released. If no lesion is found, the DNA wraps around the other UvrB subunit that will check the other stand for damage.</text>
</comment>
<protein>
    <recommendedName>
        <fullName evidence="11 12">UvrABC system protein B</fullName>
        <shortName evidence="12">Protein UvrB</shortName>
    </recommendedName>
    <alternativeName>
        <fullName evidence="12">Excinuclease ABC subunit B</fullName>
    </alternativeName>
</protein>
<dbReference type="HAMAP" id="MF_00204">
    <property type="entry name" value="UvrB"/>
    <property type="match status" value="1"/>
</dbReference>
<feature type="binding site" evidence="12">
    <location>
        <begin position="43"/>
        <end position="50"/>
    </location>
    <ligand>
        <name>ATP</name>
        <dbReference type="ChEBI" id="CHEBI:30616"/>
    </ligand>
</feature>
<dbReference type="Pfam" id="PF02151">
    <property type="entry name" value="UVR"/>
    <property type="match status" value="1"/>
</dbReference>
<evidence type="ECO:0000256" key="11">
    <source>
        <dbReference type="ARBA" id="ARBA00029504"/>
    </source>
</evidence>
<reference evidence="18 19" key="1">
    <citation type="submission" date="2018-06" db="EMBL/GenBank/DDBJ databases">
        <authorList>
            <consortium name="Pathogen Informatics"/>
            <person name="Doyle S."/>
        </authorList>
    </citation>
    <scope>NUCLEOTIDE SEQUENCE [LARGE SCALE GENOMIC DNA]</scope>
    <source>
        <strain evidence="18 19">NCTC10723</strain>
    </source>
</reference>
<evidence type="ECO:0000256" key="9">
    <source>
        <dbReference type="ARBA" id="ARBA00023204"/>
    </source>
</evidence>
<dbReference type="GO" id="GO:0006289">
    <property type="term" value="P:nucleotide-excision repair"/>
    <property type="evidence" value="ECO:0007669"/>
    <property type="project" value="UniProtKB-UniRule"/>
</dbReference>
<dbReference type="SMART" id="SM00490">
    <property type="entry name" value="HELICc"/>
    <property type="match status" value="1"/>
</dbReference>
<keyword evidence="9 12" id="KW-0234">DNA repair</keyword>
<keyword evidence="6 12" id="KW-0228">DNA excision</keyword>
<dbReference type="Pfam" id="PF04851">
    <property type="entry name" value="ResIII"/>
    <property type="match status" value="1"/>
</dbReference>